<feature type="compositionally biased region" description="Low complexity" evidence="3">
    <location>
        <begin position="431"/>
        <end position="448"/>
    </location>
</feature>
<dbReference type="InterPro" id="IPR000980">
    <property type="entry name" value="SH2"/>
</dbReference>
<feature type="region of interest" description="Disordered" evidence="3">
    <location>
        <begin position="1"/>
        <end position="39"/>
    </location>
</feature>
<dbReference type="SUPFAM" id="SSF55550">
    <property type="entry name" value="SH2 domain"/>
    <property type="match status" value="4"/>
</dbReference>
<evidence type="ECO:0000256" key="3">
    <source>
        <dbReference type="SAM" id="MobiDB-lite"/>
    </source>
</evidence>
<dbReference type="PANTHER" id="PTHR19969">
    <property type="entry name" value="SH2-SH3 ADAPTOR PROTEIN-RELATED"/>
    <property type="match status" value="1"/>
</dbReference>
<dbReference type="EnsemblMetazoa" id="CLYHEMT000073.1">
    <property type="protein sequence ID" value="CLYHEMP000073.1"/>
    <property type="gene ID" value="CLYHEMG000073"/>
</dbReference>
<feature type="region of interest" description="Disordered" evidence="3">
    <location>
        <begin position="176"/>
        <end position="213"/>
    </location>
</feature>
<accession>A0A7M5WHV9</accession>
<feature type="domain" description="SH2" evidence="4">
    <location>
        <begin position="214"/>
        <end position="263"/>
    </location>
</feature>
<dbReference type="InterPro" id="IPR036860">
    <property type="entry name" value="SH2_dom_sf"/>
</dbReference>
<dbReference type="GO" id="GO:0030971">
    <property type="term" value="F:receptor tyrosine kinase binding"/>
    <property type="evidence" value="ECO:0007669"/>
    <property type="project" value="TreeGrafter"/>
</dbReference>
<reference evidence="5" key="1">
    <citation type="submission" date="2021-01" db="UniProtKB">
        <authorList>
            <consortium name="EnsemblMetazoa"/>
        </authorList>
    </citation>
    <scope>IDENTIFICATION</scope>
</reference>
<dbReference type="OrthoDB" id="2412973at2759"/>
<dbReference type="PRINTS" id="PR00401">
    <property type="entry name" value="SH2DOMAIN"/>
</dbReference>
<organism evidence="5 6">
    <name type="scientific">Clytia hemisphaerica</name>
    <dbReference type="NCBI Taxonomy" id="252671"/>
    <lineage>
        <taxon>Eukaryota</taxon>
        <taxon>Metazoa</taxon>
        <taxon>Cnidaria</taxon>
        <taxon>Hydrozoa</taxon>
        <taxon>Hydroidolina</taxon>
        <taxon>Leptothecata</taxon>
        <taxon>Obeliida</taxon>
        <taxon>Clytiidae</taxon>
        <taxon>Clytia</taxon>
    </lineage>
</organism>
<dbReference type="RefSeq" id="XP_066925660.1">
    <property type="nucleotide sequence ID" value="XM_067069559.1"/>
</dbReference>
<evidence type="ECO:0000259" key="4">
    <source>
        <dbReference type="PROSITE" id="PS50001"/>
    </source>
</evidence>
<dbReference type="GeneID" id="136813045"/>
<keyword evidence="6" id="KW-1185">Reference proteome</keyword>
<dbReference type="GO" id="GO:0016477">
    <property type="term" value="P:cell migration"/>
    <property type="evidence" value="ECO:0007669"/>
    <property type="project" value="TreeGrafter"/>
</dbReference>
<feature type="region of interest" description="Disordered" evidence="3">
    <location>
        <begin position="606"/>
        <end position="637"/>
    </location>
</feature>
<dbReference type="Proteomes" id="UP000594262">
    <property type="component" value="Unplaced"/>
</dbReference>
<feature type="domain" description="SH2" evidence="4">
    <location>
        <begin position="72"/>
        <end position="167"/>
    </location>
</feature>
<evidence type="ECO:0000256" key="2">
    <source>
        <dbReference type="PROSITE-ProRule" id="PRU00191"/>
    </source>
</evidence>
<dbReference type="AlphaFoldDB" id="A0A7M5WHV9"/>
<dbReference type="GO" id="GO:0035591">
    <property type="term" value="F:signaling adaptor activity"/>
    <property type="evidence" value="ECO:0007669"/>
    <property type="project" value="TreeGrafter"/>
</dbReference>
<feature type="compositionally biased region" description="Basic and acidic residues" evidence="3">
    <location>
        <begin position="25"/>
        <end position="35"/>
    </location>
</feature>
<protein>
    <recommendedName>
        <fullName evidence="4">SH2 domain-containing protein</fullName>
    </recommendedName>
</protein>
<feature type="region of interest" description="Disordered" evidence="3">
    <location>
        <begin position="427"/>
        <end position="469"/>
    </location>
</feature>
<name>A0A7M5WHV9_9CNID</name>
<evidence type="ECO:0000256" key="1">
    <source>
        <dbReference type="ARBA" id="ARBA00022999"/>
    </source>
</evidence>
<evidence type="ECO:0000313" key="6">
    <source>
        <dbReference type="Proteomes" id="UP000594262"/>
    </source>
</evidence>
<dbReference type="CDD" id="cd00173">
    <property type="entry name" value="SH2"/>
    <property type="match status" value="4"/>
</dbReference>
<dbReference type="Pfam" id="PF00017">
    <property type="entry name" value="SH2"/>
    <property type="match status" value="4"/>
</dbReference>
<feature type="domain" description="SH2" evidence="4">
    <location>
        <begin position="484"/>
        <end position="579"/>
    </location>
</feature>
<dbReference type="SMART" id="SM00252">
    <property type="entry name" value="SH2"/>
    <property type="match status" value="4"/>
</dbReference>
<feature type="compositionally biased region" description="Basic residues" evidence="3">
    <location>
        <begin position="455"/>
        <end position="466"/>
    </location>
</feature>
<dbReference type="PROSITE" id="PS50001">
    <property type="entry name" value="SH2"/>
    <property type="match status" value="4"/>
</dbReference>
<proteinExistence type="predicted"/>
<dbReference type="GO" id="GO:0007167">
    <property type="term" value="P:enzyme-linked receptor protein signaling pathway"/>
    <property type="evidence" value="ECO:0007669"/>
    <property type="project" value="TreeGrafter"/>
</dbReference>
<dbReference type="Gene3D" id="3.30.505.10">
    <property type="entry name" value="SH2 domain"/>
    <property type="match status" value="4"/>
</dbReference>
<feature type="domain" description="SH2" evidence="4">
    <location>
        <begin position="314"/>
        <end position="411"/>
    </location>
</feature>
<dbReference type="GO" id="GO:0005737">
    <property type="term" value="C:cytoplasm"/>
    <property type="evidence" value="ECO:0007669"/>
    <property type="project" value="TreeGrafter"/>
</dbReference>
<dbReference type="PANTHER" id="PTHR19969:SF5">
    <property type="entry name" value="CRK-LIKE PROTEIN"/>
    <property type="match status" value="1"/>
</dbReference>
<dbReference type="InterPro" id="IPR051184">
    <property type="entry name" value="Tyrosine-phos_adapter"/>
</dbReference>
<sequence length="637" mass="72908">MAAKRISGSFLNSMRKAKGKSKNHNNNDGKDENKIQTDSQQWTTYVKKSNEFTQPQMYPPLVQKPLFEQSIPYYSTMTKEVAEKILTDSRYGSYLLRPSNERLHSKVLSFRAADGSIKHHNIHQEEKHFVLQLEQPDAHHFMNIQSAALHVLEQEVTDNKGFMPSPYLILGDQEKTAEPKSPMINDQLRDPRKARLPKRQSTDIPPAINEGPPGFYGMLTREKAEYMLSNKPHGTYIVRECETRKGEFTVSVKKDKEVSHVIISNASQDNLQGPLDVQLTRITNELGCTPVAYGDDRHIYDVSPGLSEIDTISWFYEKLTADEGTKILQHHPMGTYLLRECRSSKGNFTLMWRDLTEVRRIIILTLNDPVKLYKVMNEEPVRTFTTITTTVNHFMEMKARKLGKDFIPTPYTGQSADDIYTDFNREENESIPDTTTTISDTSSQVSTSNDEGTLRPKKPPSTKKKNQSPFNYFKQFPELKDIPYYHPKLTRSGSKSKLRDSADGSYLLRDCFTSKGNFVLSYKYDGEVIDLVILVIAKNTYKLYNQKPERLFKTLSKAVQHFIEKKSESDFPKFRGNPVRYIESTPLSSAESLQFINYADPNDELQKTSSVMGSERNDSSYMTMRSPELKGSYTSSV</sequence>
<evidence type="ECO:0000313" key="5">
    <source>
        <dbReference type="EnsemblMetazoa" id="CLYHEMP000073.1"/>
    </source>
</evidence>
<keyword evidence="1 2" id="KW-0727">SH2 domain</keyword>